<dbReference type="RefSeq" id="WP_121163455.1">
    <property type="nucleotide sequence ID" value="NZ_RAPE01000001.1"/>
</dbReference>
<comment type="caution">
    <text evidence="6">The sequence shown here is derived from an EMBL/GenBank/DDBJ whole genome shotgun (WGS) entry which is preliminary data.</text>
</comment>
<dbReference type="Pfam" id="PF07264">
    <property type="entry name" value="EI24"/>
    <property type="match status" value="1"/>
</dbReference>
<comment type="subcellular location">
    <subcellularLocation>
        <location evidence="1">Membrane</location>
        <topology evidence="1">Multi-pass membrane protein</topology>
    </subcellularLocation>
</comment>
<feature type="transmembrane region" description="Helical" evidence="5">
    <location>
        <begin position="189"/>
        <end position="211"/>
    </location>
</feature>
<keyword evidence="4 5" id="KW-0472">Membrane</keyword>
<evidence type="ECO:0000256" key="5">
    <source>
        <dbReference type="SAM" id="Phobius"/>
    </source>
</evidence>
<keyword evidence="7" id="KW-1185">Reference proteome</keyword>
<sequence length="239" mass="26332">MIFASFFRALGQMDDPRFRRVLWLGLGLTVALLVAVYAAFLALIAWLTGDGATLPLIGEVHWIDDLLGWSSLLLMLILSVFLMVPVASAITSMFLEEVAQAVEDRHYPALPPATPAPFWDAVRDTVNFLGVLIGANLLALIAYAFLPFAAPFIFWALNGYLLGREYFQLAAMRRIGRVDAKRLGRRYRLTIWAAGVLMAVPLTLPLVNLVIPILGAATFTHIFHALQSRAEGASGPNRR</sequence>
<feature type="transmembrane region" description="Helical" evidence="5">
    <location>
        <begin position="21"/>
        <end position="47"/>
    </location>
</feature>
<proteinExistence type="predicted"/>
<evidence type="ECO:0000256" key="4">
    <source>
        <dbReference type="ARBA" id="ARBA00023136"/>
    </source>
</evidence>
<feature type="transmembrane region" description="Helical" evidence="5">
    <location>
        <begin position="126"/>
        <end position="146"/>
    </location>
</feature>
<dbReference type="EMBL" id="RAPE01000001">
    <property type="protein sequence ID" value="RKF16420.1"/>
    <property type="molecule type" value="Genomic_DNA"/>
</dbReference>
<dbReference type="InterPro" id="IPR059112">
    <property type="entry name" value="CysZ/EI24"/>
</dbReference>
<dbReference type="AlphaFoldDB" id="A0A3A8AZI1"/>
<protein>
    <recommendedName>
        <fullName evidence="8">Sulfate transporter family protein</fullName>
    </recommendedName>
</protein>
<evidence type="ECO:0000256" key="3">
    <source>
        <dbReference type="ARBA" id="ARBA00022989"/>
    </source>
</evidence>
<keyword evidence="3 5" id="KW-1133">Transmembrane helix</keyword>
<evidence type="ECO:0000313" key="7">
    <source>
        <dbReference type="Proteomes" id="UP000281128"/>
    </source>
</evidence>
<organism evidence="6 7">
    <name type="scientific">Roseovarius spongiae</name>
    <dbReference type="NCBI Taxonomy" id="2320272"/>
    <lineage>
        <taxon>Bacteria</taxon>
        <taxon>Pseudomonadati</taxon>
        <taxon>Pseudomonadota</taxon>
        <taxon>Alphaproteobacteria</taxon>
        <taxon>Rhodobacterales</taxon>
        <taxon>Roseobacteraceae</taxon>
        <taxon>Roseovarius</taxon>
    </lineage>
</organism>
<dbReference type="OrthoDB" id="5421146at2"/>
<dbReference type="Proteomes" id="UP000281128">
    <property type="component" value="Unassembled WGS sequence"/>
</dbReference>
<evidence type="ECO:0008006" key="8">
    <source>
        <dbReference type="Google" id="ProtNLM"/>
    </source>
</evidence>
<feature type="transmembrane region" description="Helical" evidence="5">
    <location>
        <begin position="67"/>
        <end position="95"/>
    </location>
</feature>
<evidence type="ECO:0000256" key="1">
    <source>
        <dbReference type="ARBA" id="ARBA00004141"/>
    </source>
</evidence>
<keyword evidence="2 5" id="KW-0812">Transmembrane</keyword>
<evidence type="ECO:0000256" key="2">
    <source>
        <dbReference type="ARBA" id="ARBA00022692"/>
    </source>
</evidence>
<name>A0A3A8AZI1_9RHOB</name>
<reference evidence="6 7" key="1">
    <citation type="submission" date="2018-09" db="EMBL/GenBank/DDBJ databases">
        <title>Roseovarius spongiae sp. nov., isolated from a marine sponge.</title>
        <authorList>
            <person name="Zhuang L."/>
            <person name="Luo L."/>
        </authorList>
    </citation>
    <scope>NUCLEOTIDE SEQUENCE [LARGE SCALE GENOMIC DNA]</scope>
    <source>
        <strain evidence="6 7">HN-E21</strain>
    </source>
</reference>
<evidence type="ECO:0000313" key="6">
    <source>
        <dbReference type="EMBL" id="RKF16420.1"/>
    </source>
</evidence>
<accession>A0A3A8AZI1</accession>
<gene>
    <name evidence="6" type="ORF">D6850_02370</name>
</gene>